<organism evidence="3 4">
    <name type="scientific">Luteitalea pratensis</name>
    <dbReference type="NCBI Taxonomy" id="1855912"/>
    <lineage>
        <taxon>Bacteria</taxon>
        <taxon>Pseudomonadati</taxon>
        <taxon>Acidobacteriota</taxon>
        <taxon>Vicinamibacteria</taxon>
        <taxon>Vicinamibacterales</taxon>
        <taxon>Vicinamibacteraceae</taxon>
        <taxon>Luteitalea</taxon>
    </lineage>
</organism>
<dbReference type="STRING" id="1855912.LuPra_01632"/>
<dbReference type="Proteomes" id="UP000076079">
    <property type="component" value="Chromosome"/>
</dbReference>
<sequence length="367" mass="41503">MTMGSQLEASLQHDMNLIRQAVKEMAGQCERAVRGALDALVNGKQQSAYLVILRDERIDDLEQQLDRLALEFLVRQQPAAGHLRFAFAALKISTELERIGDHAEGVARRVLKLHEVHPDIHAEPFAEMGEAALAMLKDGVRAFLEADAELARNTMAAERTVNKMRQRIDKDLMRRQAAGEFGLEAYALLSTVSRRIERVADEIRNMCAETLYMCTGDFAKHKAPEAFRILFVDEHNHCRSQMAEAIATTVAHPRLIFSSAGLEPSPIDPRLAEFLAEKGLDIIDHHRPKSLDQIPNLEVYHVVVSFDTDVYTWLRVRRTPTVVFDWHVEDPSDLPGTLAETRQAYEDAFAVIRNHLQDLVEAIVRQD</sequence>
<evidence type="ECO:0000256" key="1">
    <source>
        <dbReference type="ARBA" id="ARBA00008107"/>
    </source>
</evidence>
<dbReference type="InterPro" id="IPR038078">
    <property type="entry name" value="PhoU-like_sf"/>
</dbReference>
<dbReference type="InterPro" id="IPR028366">
    <property type="entry name" value="PhoU"/>
</dbReference>
<dbReference type="Gene3D" id="1.20.58.220">
    <property type="entry name" value="Phosphate transport system protein phou homolog 2, domain 2"/>
    <property type="match status" value="1"/>
</dbReference>
<dbReference type="NCBIfam" id="TIGR02135">
    <property type="entry name" value="phoU_full"/>
    <property type="match status" value="1"/>
</dbReference>
<evidence type="ECO:0000313" key="3">
    <source>
        <dbReference type="EMBL" id="AMY08432.1"/>
    </source>
</evidence>
<dbReference type="PANTHER" id="PTHR42930">
    <property type="entry name" value="PHOSPHATE-SPECIFIC TRANSPORT SYSTEM ACCESSORY PROTEIN PHOU"/>
    <property type="match status" value="1"/>
</dbReference>
<reference evidence="4" key="2">
    <citation type="submission" date="2016-04" db="EMBL/GenBank/DDBJ databases">
        <title>First Complete Genome Sequence of a Subdivision 6 Acidobacterium.</title>
        <authorList>
            <person name="Huang S."/>
            <person name="Vieira S."/>
            <person name="Bunk B."/>
            <person name="Riedel T."/>
            <person name="Sproeer C."/>
            <person name="Overmann J."/>
        </authorList>
    </citation>
    <scope>NUCLEOTIDE SEQUENCE [LARGE SCALE GENOMIC DNA]</scope>
    <source>
        <strain evidence="4">DSM 100886 HEG_-6_39</strain>
    </source>
</reference>
<dbReference type="EMBL" id="CP015136">
    <property type="protein sequence ID" value="AMY08432.1"/>
    <property type="molecule type" value="Genomic_DNA"/>
</dbReference>
<dbReference type="KEGG" id="abac:LuPra_01632"/>
<protein>
    <submittedName>
        <fullName evidence="3">PhoU-like phosphate uptake regulator</fullName>
    </submittedName>
</protein>
<dbReference type="PANTHER" id="PTHR42930:SF3">
    <property type="entry name" value="PHOSPHATE-SPECIFIC TRANSPORT SYSTEM ACCESSORY PROTEIN PHOU"/>
    <property type="match status" value="1"/>
</dbReference>
<dbReference type="InterPro" id="IPR036196">
    <property type="entry name" value="Ptyr_pPase_sf"/>
</dbReference>
<dbReference type="Gene3D" id="3.40.50.2300">
    <property type="match status" value="1"/>
</dbReference>
<reference evidence="3 4" key="1">
    <citation type="journal article" date="2016" name="Genome Announc.">
        <title>First Complete Genome Sequence of a Subdivision 6 Acidobacterium Strain.</title>
        <authorList>
            <person name="Huang S."/>
            <person name="Vieira S."/>
            <person name="Bunk B."/>
            <person name="Riedel T."/>
            <person name="Sproer C."/>
            <person name="Overmann J."/>
        </authorList>
    </citation>
    <scope>NUCLEOTIDE SEQUENCE [LARGE SCALE GENOMIC DNA]</scope>
    <source>
        <strain evidence="4">DSM 100886 HEG_-6_39</strain>
    </source>
</reference>
<dbReference type="GO" id="GO:0045936">
    <property type="term" value="P:negative regulation of phosphate metabolic process"/>
    <property type="evidence" value="ECO:0007669"/>
    <property type="project" value="InterPro"/>
</dbReference>
<gene>
    <name evidence="3" type="primary">phoU_1</name>
    <name evidence="3" type="ORF">LuPra_01632</name>
</gene>
<evidence type="ECO:0000259" key="2">
    <source>
        <dbReference type="SMART" id="SM00226"/>
    </source>
</evidence>
<dbReference type="SMART" id="SM00226">
    <property type="entry name" value="LMWPc"/>
    <property type="match status" value="1"/>
</dbReference>
<dbReference type="GO" id="GO:0030643">
    <property type="term" value="P:intracellular phosphate ion homeostasis"/>
    <property type="evidence" value="ECO:0007669"/>
    <property type="project" value="InterPro"/>
</dbReference>
<dbReference type="OrthoDB" id="9814256at2"/>
<evidence type="ECO:0000313" key="4">
    <source>
        <dbReference type="Proteomes" id="UP000076079"/>
    </source>
</evidence>
<accession>A0A143PIM8</accession>
<dbReference type="Pfam" id="PF01895">
    <property type="entry name" value="PhoU"/>
    <property type="match status" value="2"/>
</dbReference>
<keyword evidence="4" id="KW-1185">Reference proteome</keyword>
<dbReference type="InterPro" id="IPR023485">
    <property type="entry name" value="Ptyr_pPase"/>
</dbReference>
<dbReference type="InterPro" id="IPR026022">
    <property type="entry name" value="PhoU_dom"/>
</dbReference>
<feature type="domain" description="Phosphotyrosine protein phosphatase I" evidence="2">
    <location>
        <begin position="227"/>
        <end position="362"/>
    </location>
</feature>
<proteinExistence type="inferred from homology"/>
<dbReference type="Pfam" id="PF01451">
    <property type="entry name" value="LMWPc"/>
    <property type="match status" value="1"/>
</dbReference>
<comment type="similarity">
    <text evidence="1">Belongs to the PhoU family.</text>
</comment>
<dbReference type="SUPFAM" id="SSF52788">
    <property type="entry name" value="Phosphotyrosine protein phosphatases I"/>
    <property type="match status" value="1"/>
</dbReference>
<dbReference type="SUPFAM" id="SSF109755">
    <property type="entry name" value="PhoU-like"/>
    <property type="match status" value="1"/>
</dbReference>
<name>A0A143PIM8_LUTPR</name>
<dbReference type="AlphaFoldDB" id="A0A143PIM8"/>